<evidence type="ECO:0000313" key="4">
    <source>
        <dbReference type="Proteomes" id="UP000041254"/>
    </source>
</evidence>
<dbReference type="Pfam" id="PF08325">
    <property type="entry name" value="WLM"/>
    <property type="match status" value="1"/>
</dbReference>
<dbReference type="InParanoid" id="A0A0G4ENH6"/>
<dbReference type="SUPFAM" id="SSF143503">
    <property type="entry name" value="PUG domain-like"/>
    <property type="match status" value="1"/>
</dbReference>
<dbReference type="GO" id="GO:0005634">
    <property type="term" value="C:nucleus"/>
    <property type="evidence" value="ECO:0007669"/>
    <property type="project" value="TreeGrafter"/>
</dbReference>
<dbReference type="VEuPathDB" id="CryptoDB:Vbra_7972"/>
<organism evidence="3 4">
    <name type="scientific">Vitrella brassicaformis (strain CCMP3155)</name>
    <dbReference type="NCBI Taxonomy" id="1169540"/>
    <lineage>
        <taxon>Eukaryota</taxon>
        <taxon>Sar</taxon>
        <taxon>Alveolata</taxon>
        <taxon>Colpodellida</taxon>
        <taxon>Vitrellaceae</taxon>
        <taxon>Vitrella</taxon>
    </lineage>
</organism>
<dbReference type="InterPro" id="IPR013536">
    <property type="entry name" value="WLM_dom"/>
</dbReference>
<gene>
    <name evidence="3" type="ORF">Vbra_7972</name>
</gene>
<accession>A0A0G4ENH6</accession>
<sequence length="489" mass="54819">MPRGESRSLHDKHSLRCIEIVVLHHLPDHQKARELLQRAADQVQPLMIKRGWRVPLLRESISGAWGYNYNYGATIWIRLRHSATSGITRPYRSVLRTLLHELAHIRYMDHSKAFYAVQQELSSECEELIARGITRTGEGFDVRGRHLGGLHNSHNIVVQAKALKEAKERHRIRTLMPRGGHRAAGDTSLMKVLGRGDLAASAAEQRAQDSLVRRRPPHHIHTIDLTSDDDDDEADSHCGVPSPSPSPSTETTTRQDAPANDGIVATTIEACVRGLRDIDEGQRAKTIAILHTIVSNLLTDYERCSSLRADTTAFQTHIAPHSACMAMLMCVGFEESGGVWKAAKPDPSRHQHIHRAAKLLGKLKEGEEFRGLQRFWEEYTGGVVVTSEDIQPDGHVVSQLRGDLVLCRRLLEWHKQQTSGAHRLTYPDFLPAPFAQLMVDWLNNHHSHNHHQQQQPPGQCKRVRRGSLGEFDHGRVVDAVTCTLATIVG</sequence>
<dbReference type="OrthoDB" id="261960at2759"/>
<dbReference type="EMBL" id="CDMY01000280">
    <property type="protein sequence ID" value="CEL99408.1"/>
    <property type="molecule type" value="Genomic_DNA"/>
</dbReference>
<dbReference type="CDD" id="cd09212">
    <property type="entry name" value="PUB"/>
    <property type="match status" value="1"/>
</dbReference>
<proteinExistence type="predicted"/>
<feature type="domain" description="WLM" evidence="2">
    <location>
        <begin position="8"/>
        <end position="208"/>
    </location>
</feature>
<dbReference type="GO" id="GO:0006281">
    <property type="term" value="P:DNA repair"/>
    <property type="evidence" value="ECO:0007669"/>
    <property type="project" value="TreeGrafter"/>
</dbReference>
<dbReference type="PANTHER" id="PTHR46622">
    <property type="entry name" value="DNA-DEPENDENT METALLOPROTEASE WSS1"/>
    <property type="match status" value="1"/>
</dbReference>
<evidence type="ECO:0000256" key="1">
    <source>
        <dbReference type="SAM" id="MobiDB-lite"/>
    </source>
</evidence>
<dbReference type="Gene3D" id="1.20.58.2190">
    <property type="match status" value="1"/>
</dbReference>
<keyword evidence="4" id="KW-1185">Reference proteome</keyword>
<dbReference type="GO" id="GO:0008237">
    <property type="term" value="F:metallopeptidase activity"/>
    <property type="evidence" value="ECO:0007669"/>
    <property type="project" value="TreeGrafter"/>
</dbReference>
<evidence type="ECO:0000259" key="2">
    <source>
        <dbReference type="PROSITE" id="PS51397"/>
    </source>
</evidence>
<dbReference type="InterPro" id="IPR036339">
    <property type="entry name" value="PUB-like_dom_sf"/>
</dbReference>
<dbReference type="PROSITE" id="PS51397">
    <property type="entry name" value="WLM"/>
    <property type="match status" value="1"/>
</dbReference>
<dbReference type="Proteomes" id="UP000041254">
    <property type="component" value="Unassembled WGS sequence"/>
</dbReference>
<feature type="region of interest" description="Disordered" evidence="1">
    <location>
        <begin position="204"/>
        <end position="261"/>
    </location>
</feature>
<dbReference type="PANTHER" id="PTHR46622:SF1">
    <property type="entry name" value="DNA-DEPENDENT METALLOPROTEASE WSS1"/>
    <property type="match status" value="1"/>
</dbReference>
<dbReference type="STRING" id="1169540.A0A0G4ENH6"/>
<protein>
    <recommendedName>
        <fullName evidence="2">WLM domain-containing protein</fullName>
    </recommendedName>
</protein>
<dbReference type="AlphaFoldDB" id="A0A0G4ENH6"/>
<dbReference type="InterPro" id="IPR053000">
    <property type="entry name" value="WSS1-like_metalloprotease"/>
</dbReference>
<name>A0A0G4ENH6_VITBC</name>
<evidence type="ECO:0000313" key="3">
    <source>
        <dbReference type="EMBL" id="CEL99408.1"/>
    </source>
</evidence>
<reference evidence="3 4" key="1">
    <citation type="submission" date="2014-11" db="EMBL/GenBank/DDBJ databases">
        <authorList>
            <person name="Zhu J."/>
            <person name="Qi W."/>
            <person name="Song R."/>
        </authorList>
    </citation>
    <scope>NUCLEOTIDE SEQUENCE [LARGE SCALE GENOMIC DNA]</scope>
</reference>